<dbReference type="CDD" id="cd19540">
    <property type="entry name" value="LCL_NRPS-like"/>
    <property type="match status" value="1"/>
</dbReference>
<dbReference type="PANTHER" id="PTHR45527">
    <property type="entry name" value="NONRIBOSOMAL PEPTIDE SYNTHETASE"/>
    <property type="match status" value="1"/>
</dbReference>
<dbReference type="PROSITE" id="PS00455">
    <property type="entry name" value="AMP_BINDING"/>
    <property type="match status" value="3"/>
</dbReference>
<dbReference type="InterPro" id="IPR025110">
    <property type="entry name" value="AMP-bd_C"/>
</dbReference>
<dbReference type="Gene3D" id="2.30.38.10">
    <property type="entry name" value="Luciferase, Domain 3"/>
    <property type="match status" value="1"/>
</dbReference>
<comment type="caution">
    <text evidence="8">The sequence shown here is derived from an EMBL/GenBank/DDBJ whole genome shotgun (WGS) entry which is preliminary data.</text>
</comment>
<dbReference type="CDD" id="cd19543">
    <property type="entry name" value="DCL_NRPS"/>
    <property type="match status" value="1"/>
</dbReference>
<dbReference type="NCBIfam" id="NF003417">
    <property type="entry name" value="PRK04813.1"/>
    <property type="match status" value="3"/>
</dbReference>
<dbReference type="NCBIfam" id="TIGR01733">
    <property type="entry name" value="AA-adenyl-dom"/>
    <property type="match status" value="3"/>
</dbReference>
<dbReference type="PROSITE" id="PS00012">
    <property type="entry name" value="PHOSPHOPANTETHEINE"/>
    <property type="match status" value="3"/>
</dbReference>
<evidence type="ECO:0000313" key="9">
    <source>
        <dbReference type="Proteomes" id="UP000179621"/>
    </source>
</evidence>
<name>A0ABX3BV67_9MYCO</name>
<evidence type="ECO:0000256" key="4">
    <source>
        <dbReference type="ARBA" id="ARBA00022598"/>
    </source>
</evidence>
<dbReference type="InterPro" id="IPR020845">
    <property type="entry name" value="AMP-binding_CS"/>
</dbReference>
<evidence type="ECO:0000256" key="3">
    <source>
        <dbReference type="ARBA" id="ARBA00022553"/>
    </source>
</evidence>
<keyword evidence="6" id="KW-0045">Antibiotic biosynthesis</keyword>
<protein>
    <submittedName>
        <fullName evidence="8">Non-ribosomal peptide synthetase</fullName>
    </submittedName>
</protein>
<proteinExistence type="predicted"/>
<keyword evidence="9" id="KW-1185">Reference proteome</keyword>
<organism evidence="8 9">
    <name type="scientific">Mycobacteroides saopaulense</name>
    <dbReference type="NCBI Taxonomy" id="1578165"/>
    <lineage>
        <taxon>Bacteria</taxon>
        <taxon>Bacillati</taxon>
        <taxon>Actinomycetota</taxon>
        <taxon>Actinomycetes</taxon>
        <taxon>Mycobacteriales</taxon>
        <taxon>Mycobacteriaceae</taxon>
        <taxon>Mycobacteroides</taxon>
    </lineage>
</organism>
<dbReference type="SMART" id="SM01294">
    <property type="entry name" value="PKS_PP_betabranch"/>
    <property type="match status" value="1"/>
</dbReference>
<comment type="cofactor">
    <cofactor evidence="1">
        <name>pantetheine 4'-phosphate</name>
        <dbReference type="ChEBI" id="CHEBI:47942"/>
    </cofactor>
</comment>
<evidence type="ECO:0000256" key="5">
    <source>
        <dbReference type="ARBA" id="ARBA00022737"/>
    </source>
</evidence>
<dbReference type="Pfam" id="PF13193">
    <property type="entry name" value="AMP-binding_C"/>
    <property type="match status" value="3"/>
</dbReference>
<dbReference type="Pfam" id="PF00668">
    <property type="entry name" value="Condensation"/>
    <property type="match status" value="4"/>
</dbReference>
<feature type="domain" description="Carrier" evidence="7">
    <location>
        <begin position="3492"/>
        <end position="3567"/>
    </location>
</feature>
<dbReference type="Gene3D" id="3.40.50.720">
    <property type="entry name" value="NAD(P)-binding Rossmann-like Domain"/>
    <property type="match status" value="1"/>
</dbReference>
<evidence type="ECO:0000256" key="1">
    <source>
        <dbReference type="ARBA" id="ARBA00001957"/>
    </source>
</evidence>
<dbReference type="SUPFAM" id="SSF56801">
    <property type="entry name" value="Acetyl-CoA synthetase-like"/>
    <property type="match status" value="3"/>
</dbReference>
<dbReference type="InterPro" id="IPR000873">
    <property type="entry name" value="AMP-dep_synth/lig_dom"/>
</dbReference>
<evidence type="ECO:0000259" key="7">
    <source>
        <dbReference type="PROSITE" id="PS50075"/>
    </source>
</evidence>
<dbReference type="InterPro" id="IPR042099">
    <property type="entry name" value="ANL_N_sf"/>
</dbReference>
<dbReference type="Gene3D" id="3.30.559.30">
    <property type="entry name" value="Nonribosomal peptide synthetase, condensation domain"/>
    <property type="match status" value="4"/>
</dbReference>
<dbReference type="Gene3D" id="3.40.50.12780">
    <property type="entry name" value="N-terminal domain of ligase-like"/>
    <property type="match status" value="2"/>
</dbReference>
<accession>A0ABX3BV67</accession>
<dbReference type="NCBIfam" id="TIGR01746">
    <property type="entry name" value="Thioester-redct"/>
    <property type="match status" value="1"/>
</dbReference>
<dbReference type="Pfam" id="PF00501">
    <property type="entry name" value="AMP-binding"/>
    <property type="match status" value="3"/>
</dbReference>
<dbReference type="InterPro" id="IPR010071">
    <property type="entry name" value="AA_adenyl_dom"/>
</dbReference>
<dbReference type="InterPro" id="IPR020806">
    <property type="entry name" value="PKS_PP-bd"/>
</dbReference>
<dbReference type="NCBIfam" id="TIGR01720">
    <property type="entry name" value="NRPS-para261"/>
    <property type="match status" value="1"/>
</dbReference>
<keyword evidence="2" id="KW-0596">Phosphopantetheine</keyword>
<keyword evidence="5" id="KW-0677">Repeat</keyword>
<dbReference type="InterPro" id="IPR010080">
    <property type="entry name" value="Thioester_reductase-like_dom"/>
</dbReference>
<dbReference type="InterPro" id="IPR010060">
    <property type="entry name" value="NRPS_synth"/>
</dbReference>
<evidence type="ECO:0000256" key="2">
    <source>
        <dbReference type="ARBA" id="ARBA00022450"/>
    </source>
</evidence>
<dbReference type="InterPro" id="IPR036736">
    <property type="entry name" value="ACP-like_sf"/>
</dbReference>
<dbReference type="RefSeq" id="WP_070910471.1">
    <property type="nucleotide sequence ID" value="NZ_MLIC01000002.1"/>
</dbReference>
<dbReference type="SMART" id="SM00823">
    <property type="entry name" value="PKS_PP"/>
    <property type="match status" value="3"/>
</dbReference>
<keyword evidence="4" id="KW-0436">Ligase</keyword>
<dbReference type="Pfam" id="PF00550">
    <property type="entry name" value="PP-binding"/>
    <property type="match status" value="3"/>
</dbReference>
<dbReference type="InterPro" id="IPR001242">
    <property type="entry name" value="Condensation_dom"/>
</dbReference>
<dbReference type="Pfam" id="PF07993">
    <property type="entry name" value="NAD_binding_4"/>
    <property type="match status" value="1"/>
</dbReference>
<dbReference type="Gene3D" id="3.30.559.10">
    <property type="entry name" value="Chloramphenicol acetyltransferase-like domain"/>
    <property type="match status" value="4"/>
</dbReference>
<gene>
    <name evidence="8" type="ORF">BKG73_22410</name>
</gene>
<dbReference type="Proteomes" id="UP000179621">
    <property type="component" value="Unassembled WGS sequence"/>
</dbReference>
<sequence>MLNYGTQPDVLGPLTAAQRSIWVAQQLRPEVPYNFAGFVTIDHDVDAERLMVACESMAARFGTPCARLSLQDGEPVFVVDRSFPETMPCIDLRAEPDAVAAARRWMDEEYRRPVDLLVERLTYFALLRIADELSYFYMRTHHVLLDGYATNNLLRHIADVYSGTVAAETDVDFSEFAVLREADQKYQGSSRSEADFEYWKKILSGRAEAVDLAGMERSVTPRHPVVRDLVCDELLSHNGLAQYDVARVVATVAAFIAKTTGRHNVSLSLPVSGRTTAALKRCGGMVSNLVPLYVTVDDADTIGALDDQVARAVVGALRHQQFRRWPELVADAGPRDTNIEFGQVINVFDFADVFFFGASEAVVNVLTTFPIQDIAVNIYPRPGGGASRIQFAWNPDRYTDAEIDRHIARLESLLGRLLSADAPLVIGELALLDQREHDLVLVQWSGAGVQAPTGVAPQVLAAAVANTPDAVAVVDGNRELSYRELDEWSTRCARVLIETGVGPQRAVGVAMDRSAELVVAWWAVAKAGGVYVPVDGTHPAERIATVLDSVAAVCVLTCGSGDVAGAGTRPVLRLDGRDVSERSAEPITDAMLCPQDTAYVIFTSGSTGTPKGVTVTHAGLPGVAAAQRDLLGLDSGARVLMVASPTFDASVFEMLWAAGAGAALVVAPPEVYAAEALTALVQNQRVTAAVLTPTVLSSLDRAKLGAVRTLVTAGEDCPRELVDAWAPGRRLVNAYGPSEATIWATSTPMAAGRPINIGTPIPGMCTLVLDAGLNPTPIGVVGELYLGGAAVASGYIGRAALTSERFVANPYAPAGARMYRTGDLVRWNADGALQYMGRADEQVKIRGNRIELGEVQIVLAGVPGVEQAVVIVRADGPGDKRLVGYVTGRVDPARIRAVLGDRLPAYMIPSAIVALDALPLTANGKLDIRALPAPEITAGEYRAPVNDVEQTLAAVYAQVLGLPRVGVDDSFFDLGGDSIMSMQVVSRARAAGVLCRPRDIFVEQTVARLARVATVVTGDAETDDDGLGEVIATPIMRWLHEVPGESGEFNQTMVVTAPSGATDADALVVLQALLDRHPMLRLRAGDNGTGGWSLTVPEAGSADASGCLRSVEVLSDEVLTQARARLNPVAGSMVSAVWARSTSELALVIHHLAVDGVSWRILLEDINISWAQHRAGQPVALPSGGTSFARWAARLDEHARTAEVVRYADTWRRVAATPALLPVVRPESDTYATAHSMTVSLDAETTRALLGEVPAAFHAGAGDILLIAYGLAVAQLSGNTGAAIGIDVEGHGRQEDLGANSRSPLDLSRTVGWFTSKYPVALNVGRLDWSQVRAGETALGGVIKEAKEQLRALPDGMTYGLLRYANPEVDLAGAQPVIGFNYLGRLGGVGEREGELWLPSPDAPAAAALTAAVPLALPHTVALNVGIWETGADAEPCLRANWTWAASIDDGQVNRLSQLWVEALTGICAHVRSGGGGLTPSDLVPAHLTQRQIDELEQHHHIADVLPLTPLQQGLLFHATAHTSTDDVYAVQLDLTVGGPLDTRRLRDAVHTVVARHPNLAARFHPQFDPPVQIIPADPVTPWQYLELEGTGIEDRVELLCAAERAAVCDLTNPPLFRVALIRTGTDRHRVVLTSHHSVLDGWSLPILLQEIFASYGGHSLPPAVPYRRFVMWLAERDHDAAREAWRDVLDGFETPTLVGPPHKMGSGRRGTQTLHLPEQITAALTDLARTHHTTVNTVLQAGWAQLLVGLTGQHDVAFGAAVSGRPADVAGAESMVGLLINTVPVRARIDGTTTTAALLEQLHEVSHRTLDHQHVALPEIHRVVGQDQLFDTLFVYENYPIDTAAFGTDSAAGELGIQGVSSREATHYPLALQVTPGPELVLSIEHDTDVFDAPSVAALVGRLARVLETMVADPGGRLSSMDVLGADEHERLAEMGNLAVLSRPVVGASVPELFAQQVARTADAVALSCRGRSWTYAEVDRESNRLAHALIGLGARPGRCVALMFGRSAEGIIAILAVLKTGAAYVPIDPAVPDARIDFVMGDAGPVAVVTNAELSGRFAAYDVAIVDVAHPSVDEQSEAALPLPAADDIAHVIYTSGTTGTPKGVATTHHNVTQLLAELHVGLPSGPGEVWSQWYSYAFDASVEEIWGALLHGSRLLVIPESLGANPLEFQALLVDEHVTVLHQTPSAVSALDVEALDSVALVVAAEACSAELVDRWAPGRVMTNAYGPTETTMCVTVSKPLAAGSGTPTIGGPVPGAAMFVLDGWLRPVPVGTVGELYVAGLGLGLGYVRRSSLTASRFVACPFGEPGQRMYRTGDLVRWCVDGTLQYLGRADAQVKIRGYRIELGEIQAALAEVVGVDQAVVIVREDRPGDKRLVGYVTESVAGLVDTAGARVVLGERLPPYMVPAAVVAVDALPLTVNGKLDIRALPVPQYQETQYRAPSNVVEEILADIYAHVLGLPRVGVDDSFFDLGGDSLSAMRLIAAVNKSVNTRLTVRALFDTPTIAQLAPCLRADSDGRAPLVPVARPDVVPLSFSQRRLWFLDQLHGPSAVYNMAVALRLTGPLDLDALGMALSDVVIRHESLCTVFRAEEGVPYQQVLAPEQVEFGWEVVDATAWAPSELDDAIGDVARHAFDLAAEIPMHAKLFAVSAGEHVLVAAVHHIAADGWSVAPLMRDLTVAYASRSDGQAPTWAPLPVQYADYTLWQREQLGDIDDSDSPIATQLAYWQDALAGMPEHLALPTDRPYPAVADSRGTSVDLEWPEQVQHAVRALAREHGATTFMVIQAALAVLLSKITASSDVAVGCAVAGRDEPALDELVGFFVNTLVLRVDAGGDPTFADLLAQVRTRSLEALEHQDVPFEVLVDKLNPIRSRSSHPLVQVGLTWQNLPGQDAAGLGLGDLRITQIPVHTNTARMDLTFSLGERFTETGEPAGIAGAVEFRTDVFDVVSVEALIARLRRVVEAVAADPSGRLSAVEVLDAAECDRLDVLGNRAMLSAPVTPTSIPELFAAQVNHEPDAVAISCGQRSWTYRELDEESNRLAHLLIGNGAGPGRCVALLSERRGEAIVAILAVLKSGAAYLPIAPAVPDARIEFMIGDADPIAAIASTALRSRLDGYGLAVLDLCDAAPATSPGTAPAGPAADDIAHIVYTSGTTGIPKGVATTHHNVTQVLGYEHLGVPSGPGQVWSQWYSYAFDASVEEIWGPLLHGGRLVVVPESLVPEDFQAFLVSEGVTVLHQTPSAAAALSPEALQGMALVVAAEACSAEMVDRWAPGRLMVNAYGPTESTLCVTVSPPLTAGSGTPAIGVPVAGAALFVLDGWMRRVPVGVVGELYIAGRGLGAGYVHRSGLTASRFVACPFGDPGQRMYRTGDLVRWGNDGQLHYVGRADEQVKIRGYRIELGEIQTALADLDGVEQAVVIVREDRPGDKRLVGYITGTVDPATTRAALAEQLPAYMVPAAVVIIDALPLTVNGKLDTRALPEPQYQEAQYRAPSNPVEETLASLYADVLGLSRVGVDDSFFDLGGDSLSAMRLIAAINKSMSTNLTVRALFDTPTVSSLSGQLDKHASDPRFVAVHGSGVGEVRAADLTLDKFIDAETLSAATALTMPCGEARTVLLTGATGFLGRYLVLQWLEKLELLDGKLICLVRASSDEEARRRLEQIFDSGDPELLRHFQELAEDHLEVIAGDKGEADLGLSEEVWQRLADTVDVVVDSAAVVSGALSYGELFGPNVVGTAELIRLALTTKLKMYTFVSTANVGDPVKRVAFTEDADIREICATRVIKDAYANGYGSSKWAGEVLLREAHDLCGLPIGVFRCDMILADTTYAGQLNSSDVFSKMILSIVTTGVAPKSFYRLDADGNRRRAHFDGLPVEFVAEAITTLGVQVVDGFQTYHVMNPHDDGIGLDEYVDWLIEAGYPIERVDDFQEWLQRFGAALRALPEKHRKNSVLQMYLTLVQDPERVRPMVPTVGAFAPADRFRAAVQEAKIGPDRDIPQISAPNIVKYVTDMELLGLL</sequence>
<dbReference type="Gene3D" id="1.10.1200.10">
    <property type="entry name" value="ACP-like"/>
    <property type="match status" value="3"/>
</dbReference>
<dbReference type="InterPro" id="IPR045851">
    <property type="entry name" value="AMP-bd_C_sf"/>
</dbReference>
<keyword evidence="3" id="KW-0597">Phosphoprotein</keyword>
<dbReference type="Gene3D" id="3.30.300.30">
    <property type="match status" value="3"/>
</dbReference>
<dbReference type="InterPro" id="IPR013120">
    <property type="entry name" value="FAR_NAD-bd"/>
</dbReference>
<dbReference type="PROSITE" id="PS50075">
    <property type="entry name" value="CARRIER"/>
    <property type="match status" value="3"/>
</dbReference>
<dbReference type="CDD" id="cd05235">
    <property type="entry name" value="SDR_e1"/>
    <property type="match status" value="1"/>
</dbReference>
<dbReference type="InterPro" id="IPR006162">
    <property type="entry name" value="Ppantetheine_attach_site"/>
</dbReference>
<dbReference type="SUPFAM" id="SSF47336">
    <property type="entry name" value="ACP-like"/>
    <property type="match status" value="3"/>
</dbReference>
<evidence type="ECO:0000313" key="8">
    <source>
        <dbReference type="EMBL" id="OHU06305.1"/>
    </source>
</evidence>
<dbReference type="InterPro" id="IPR009081">
    <property type="entry name" value="PP-bd_ACP"/>
</dbReference>
<feature type="domain" description="Carrier" evidence="7">
    <location>
        <begin position="2443"/>
        <end position="2518"/>
    </location>
</feature>
<dbReference type="SUPFAM" id="SSF52777">
    <property type="entry name" value="CoA-dependent acyltransferases"/>
    <property type="match status" value="8"/>
</dbReference>
<dbReference type="InterPro" id="IPR036291">
    <property type="entry name" value="NAD(P)-bd_dom_sf"/>
</dbReference>
<reference evidence="8 9" key="1">
    <citation type="submission" date="2016-10" db="EMBL/GenBank/DDBJ databases">
        <title>Evaluation of Human, Animal and Environmental Mycobacterium chelonae Isolates by Core Genome Phylogenomic Analysis, Targeted Gene Comparison, and Anti-microbial Susceptibility Patterns: A Tale of Mistaken Identities.</title>
        <authorList>
            <person name="Fogelson S.B."/>
            <person name="Camus A.C."/>
            <person name="Lorenz W."/>
            <person name="Vasireddy R."/>
            <person name="Vasireddy S."/>
            <person name="Smith T."/>
            <person name="Brown-Elliott B.A."/>
            <person name="Wallace R.J.Jr."/>
            <person name="Hasan N.A."/>
            <person name="Reischl U."/>
            <person name="Sanchez S."/>
        </authorList>
    </citation>
    <scope>NUCLEOTIDE SEQUENCE [LARGE SCALE GENOMIC DNA]</scope>
    <source>
        <strain evidence="8 9">8528</strain>
    </source>
</reference>
<feature type="domain" description="Carrier" evidence="7">
    <location>
        <begin position="943"/>
        <end position="1017"/>
    </location>
</feature>
<dbReference type="PANTHER" id="PTHR45527:SF1">
    <property type="entry name" value="FATTY ACID SYNTHASE"/>
    <property type="match status" value="1"/>
</dbReference>
<dbReference type="Gene3D" id="3.40.50.980">
    <property type="match status" value="2"/>
</dbReference>
<dbReference type="InterPro" id="IPR023213">
    <property type="entry name" value="CAT-like_dom_sf"/>
</dbReference>
<evidence type="ECO:0000256" key="6">
    <source>
        <dbReference type="ARBA" id="ARBA00023194"/>
    </source>
</evidence>
<dbReference type="SUPFAM" id="SSF51735">
    <property type="entry name" value="NAD(P)-binding Rossmann-fold domains"/>
    <property type="match status" value="1"/>
</dbReference>
<dbReference type="EMBL" id="MLIH01000035">
    <property type="protein sequence ID" value="OHU06305.1"/>
    <property type="molecule type" value="Genomic_DNA"/>
</dbReference>